<reference evidence="1 2" key="1">
    <citation type="submission" date="2018-08" db="EMBL/GenBank/DDBJ databases">
        <title>A genome reference for cultivated species of the human gut microbiota.</title>
        <authorList>
            <person name="Zou Y."/>
            <person name="Xue W."/>
            <person name="Luo G."/>
        </authorList>
    </citation>
    <scope>NUCLEOTIDE SEQUENCE [LARGE SCALE GENOMIC DNA]</scope>
    <source>
        <strain evidence="1 2">OF02-7</strain>
    </source>
</reference>
<organism evidence="1 2">
    <name type="scientific">Butyricimonas virosa</name>
    <dbReference type="NCBI Taxonomy" id="544645"/>
    <lineage>
        <taxon>Bacteria</taxon>
        <taxon>Pseudomonadati</taxon>
        <taxon>Bacteroidota</taxon>
        <taxon>Bacteroidia</taxon>
        <taxon>Bacteroidales</taxon>
        <taxon>Odoribacteraceae</taxon>
        <taxon>Butyricimonas</taxon>
    </lineage>
</organism>
<dbReference type="Proteomes" id="UP000286063">
    <property type="component" value="Unassembled WGS sequence"/>
</dbReference>
<comment type="caution">
    <text evidence="1">The sequence shown here is derived from an EMBL/GenBank/DDBJ whole genome shotgun (WGS) entry which is preliminary data.</text>
</comment>
<proteinExistence type="predicted"/>
<accession>A0A413IKJ0</accession>
<dbReference type="AlphaFoldDB" id="A0A413IKJ0"/>
<evidence type="ECO:0000313" key="2">
    <source>
        <dbReference type="Proteomes" id="UP000286063"/>
    </source>
</evidence>
<dbReference type="OrthoDB" id="1099551at2"/>
<sequence>MEVLLPDGERRKKWKMDGITYYFKAGKLCQCKSRNPRLREGRKKDGRKLVKTSAQEKSIAVFRMMVYLKRYYFQQITGIPVWDMAPGVAGQTRLTKFHHANAEACDERGVANYPAFRFSVGPLFRPVNARADRQGWVISVVWENREDRELSRASDWLRVGYFYDSYPTSPRLFPGVVARREECRAEFTIPDSGLASTETLHLYLFFSRQDKVAFSESTYLRV</sequence>
<gene>
    <name evidence="1" type="ORF">DXA50_14690</name>
</gene>
<evidence type="ECO:0000313" key="1">
    <source>
        <dbReference type="EMBL" id="RGY14537.1"/>
    </source>
</evidence>
<dbReference type="EMBL" id="QSCR01000029">
    <property type="protein sequence ID" value="RGY14537.1"/>
    <property type="molecule type" value="Genomic_DNA"/>
</dbReference>
<protein>
    <submittedName>
        <fullName evidence="1">Uncharacterized protein</fullName>
    </submittedName>
</protein>
<name>A0A413IKJ0_9BACT</name>
<dbReference type="RefSeq" id="WP_117775453.1">
    <property type="nucleotide sequence ID" value="NZ_CAUGOG010000025.1"/>
</dbReference>